<dbReference type="Gene3D" id="3.90.79.10">
    <property type="entry name" value="Nucleoside Triphosphate Pyrophosphohydrolase"/>
    <property type="match status" value="1"/>
</dbReference>
<dbReference type="PANTHER" id="PTHR13047">
    <property type="entry name" value="PRE-MRNA CLEAVAGE FACTOR IM, 25KD SUBUNIT"/>
    <property type="match status" value="1"/>
</dbReference>
<evidence type="ECO:0008006" key="4">
    <source>
        <dbReference type="Google" id="ProtNLM"/>
    </source>
</evidence>
<feature type="region of interest" description="Disordered" evidence="1">
    <location>
        <begin position="179"/>
        <end position="217"/>
    </location>
</feature>
<reference evidence="2" key="1">
    <citation type="submission" date="2014-07" db="EMBL/GenBank/DDBJ databases">
        <title>Draft genome sequence of the yeast Pseudozyma antarctica JCM 10317 known as a producer of lipase B which used in a wide range of industrial applications.</title>
        <authorList>
            <person name="Morita T."/>
            <person name="Saika A."/>
            <person name="Koike H."/>
        </authorList>
    </citation>
    <scope>NUCLEOTIDE SEQUENCE</scope>
    <source>
        <strain evidence="2">JCM 10317</strain>
    </source>
</reference>
<sequence length="217" mass="24224">MSQTLTLHPVTAFTFTTKEAQPEEDPSVAARLQRLQNNYEDLGMRRTVEAVLVVHEHGHPHVLMLQIANAFFKLPGDYLKPGEDEVEGMKARLDERLSPVESDPASFGPNGEGRNKDDGDWEIQDCLAQWWRPNFETFMPCTCVRLAATLARMSLYNSSTNGPVPQQTLSKLNSRLRGTSILANSSPPPLTSAQHNDPSLNEMRKRRAARSDALEIA</sequence>
<feature type="compositionally biased region" description="Polar residues" evidence="1">
    <location>
        <begin position="179"/>
        <end position="199"/>
    </location>
</feature>
<accession>A0A081CBF3</accession>
<dbReference type="RefSeq" id="XP_014657639.1">
    <property type="nucleotide sequence ID" value="XM_014802153.1"/>
</dbReference>
<dbReference type="GO" id="GO:0003729">
    <property type="term" value="F:mRNA binding"/>
    <property type="evidence" value="ECO:0007669"/>
    <property type="project" value="InterPro"/>
</dbReference>
<dbReference type="GO" id="GO:0005849">
    <property type="term" value="C:mRNA cleavage factor complex"/>
    <property type="evidence" value="ECO:0007669"/>
    <property type="project" value="InterPro"/>
</dbReference>
<dbReference type="Proteomes" id="UP000053758">
    <property type="component" value="Unassembled WGS sequence"/>
</dbReference>
<dbReference type="EMBL" id="DF830071">
    <property type="protein sequence ID" value="GAK63999.1"/>
    <property type="molecule type" value="Genomic_DNA"/>
</dbReference>
<evidence type="ECO:0000313" key="3">
    <source>
        <dbReference type="Proteomes" id="UP000053758"/>
    </source>
</evidence>
<dbReference type="GO" id="GO:0031124">
    <property type="term" value="P:mRNA 3'-end processing"/>
    <property type="evidence" value="ECO:0007669"/>
    <property type="project" value="InterPro"/>
</dbReference>
<organism evidence="2">
    <name type="scientific">Pseudozyma antarctica</name>
    <name type="common">Yeast</name>
    <name type="synonym">Candida antarctica</name>
    <dbReference type="NCBI Taxonomy" id="84753"/>
    <lineage>
        <taxon>Eukaryota</taxon>
        <taxon>Fungi</taxon>
        <taxon>Dikarya</taxon>
        <taxon>Basidiomycota</taxon>
        <taxon>Ustilaginomycotina</taxon>
        <taxon>Ustilaginomycetes</taxon>
        <taxon>Ustilaginales</taxon>
        <taxon>Ustilaginaceae</taxon>
        <taxon>Moesziomyces</taxon>
    </lineage>
</organism>
<protein>
    <recommendedName>
        <fullName evidence="4">Cleavage and polyadenylation specificity factor subunit 5</fullName>
    </recommendedName>
</protein>
<name>A0A081CBF3_PSEA2</name>
<dbReference type="InterPro" id="IPR016706">
    <property type="entry name" value="Cleav_polyA_spec_factor_su5"/>
</dbReference>
<dbReference type="GeneID" id="26302994"/>
<evidence type="ECO:0000313" key="2">
    <source>
        <dbReference type="EMBL" id="GAK63999.1"/>
    </source>
</evidence>
<keyword evidence="3" id="KW-1185">Reference proteome</keyword>
<proteinExistence type="predicted"/>
<dbReference type="HOGENOM" id="CLU_1272112_0_0_1"/>
<dbReference type="Pfam" id="PF13869">
    <property type="entry name" value="NUDIX_2"/>
    <property type="match status" value="1"/>
</dbReference>
<feature type="region of interest" description="Disordered" evidence="1">
    <location>
        <begin position="96"/>
        <end position="119"/>
    </location>
</feature>
<gene>
    <name evidence="2" type="ORF">PAN0_004c2208</name>
</gene>
<evidence type="ECO:0000256" key="1">
    <source>
        <dbReference type="SAM" id="MobiDB-lite"/>
    </source>
</evidence>
<dbReference type="AlphaFoldDB" id="A0A081CBF3"/>